<evidence type="ECO:0000256" key="1">
    <source>
        <dbReference type="ARBA" id="ARBA00022737"/>
    </source>
</evidence>
<protein>
    <submittedName>
        <fullName evidence="3">BTB/POZ domain-containing protein</fullName>
    </submittedName>
</protein>
<keyword evidence="2" id="KW-0040">ANK repeat</keyword>
<dbReference type="PANTHER" id="PTHR46231">
    <property type="entry name" value="ANKYRIN REPEAT AND BTB/POZ DOMAIN-CONTAINING PROTEIN 1"/>
    <property type="match status" value="1"/>
</dbReference>
<comment type="caution">
    <text evidence="3">The sequence shown here is derived from an EMBL/GenBank/DDBJ whole genome shotgun (WGS) entry which is preliminary data.</text>
</comment>
<organism evidence="3 4">
    <name type="scientific">Platanthera zijinensis</name>
    <dbReference type="NCBI Taxonomy" id="2320716"/>
    <lineage>
        <taxon>Eukaryota</taxon>
        <taxon>Viridiplantae</taxon>
        <taxon>Streptophyta</taxon>
        <taxon>Embryophyta</taxon>
        <taxon>Tracheophyta</taxon>
        <taxon>Spermatophyta</taxon>
        <taxon>Magnoliopsida</taxon>
        <taxon>Liliopsida</taxon>
        <taxon>Asparagales</taxon>
        <taxon>Orchidaceae</taxon>
        <taxon>Orchidoideae</taxon>
        <taxon>Orchideae</taxon>
        <taxon>Orchidinae</taxon>
        <taxon>Platanthera</taxon>
    </lineage>
</organism>
<accession>A0AAP0BJF0</accession>
<dbReference type="GO" id="GO:0005737">
    <property type="term" value="C:cytoplasm"/>
    <property type="evidence" value="ECO:0007669"/>
    <property type="project" value="TreeGrafter"/>
</dbReference>
<evidence type="ECO:0000313" key="4">
    <source>
        <dbReference type="Proteomes" id="UP001418222"/>
    </source>
</evidence>
<dbReference type="EMBL" id="JBBWWQ010000008">
    <property type="protein sequence ID" value="KAK8941412.1"/>
    <property type="molecule type" value="Genomic_DNA"/>
</dbReference>
<dbReference type="Proteomes" id="UP001418222">
    <property type="component" value="Unassembled WGS sequence"/>
</dbReference>
<evidence type="ECO:0000313" key="3">
    <source>
        <dbReference type="EMBL" id="KAK8941412.1"/>
    </source>
</evidence>
<proteinExistence type="predicted"/>
<dbReference type="PANTHER" id="PTHR46231:SF1">
    <property type="entry name" value="ANKYRIN REPEAT AND BTB_POZ DOMAIN-CONTAINING PROTEIN 1"/>
    <property type="match status" value="1"/>
</dbReference>
<evidence type="ECO:0000256" key="2">
    <source>
        <dbReference type="ARBA" id="ARBA00023043"/>
    </source>
</evidence>
<gene>
    <name evidence="3" type="ORF">KSP39_PZI010579</name>
</gene>
<reference evidence="3 4" key="1">
    <citation type="journal article" date="2022" name="Nat. Plants">
        <title>Genomes of leafy and leafless Platanthera orchids illuminate the evolution of mycoheterotrophy.</title>
        <authorList>
            <person name="Li M.H."/>
            <person name="Liu K.W."/>
            <person name="Li Z."/>
            <person name="Lu H.C."/>
            <person name="Ye Q.L."/>
            <person name="Zhang D."/>
            <person name="Wang J.Y."/>
            <person name="Li Y.F."/>
            <person name="Zhong Z.M."/>
            <person name="Liu X."/>
            <person name="Yu X."/>
            <person name="Liu D.K."/>
            <person name="Tu X.D."/>
            <person name="Liu B."/>
            <person name="Hao Y."/>
            <person name="Liao X.Y."/>
            <person name="Jiang Y.T."/>
            <person name="Sun W.H."/>
            <person name="Chen J."/>
            <person name="Chen Y.Q."/>
            <person name="Ai Y."/>
            <person name="Zhai J.W."/>
            <person name="Wu S.S."/>
            <person name="Zhou Z."/>
            <person name="Hsiao Y.Y."/>
            <person name="Wu W.L."/>
            <person name="Chen Y.Y."/>
            <person name="Lin Y.F."/>
            <person name="Hsu J.L."/>
            <person name="Li C.Y."/>
            <person name="Wang Z.W."/>
            <person name="Zhao X."/>
            <person name="Zhong W.Y."/>
            <person name="Ma X.K."/>
            <person name="Ma L."/>
            <person name="Huang J."/>
            <person name="Chen G.Z."/>
            <person name="Huang M.Z."/>
            <person name="Huang L."/>
            <person name="Peng D.H."/>
            <person name="Luo Y.B."/>
            <person name="Zou S.Q."/>
            <person name="Chen S.P."/>
            <person name="Lan S."/>
            <person name="Tsai W.C."/>
            <person name="Van de Peer Y."/>
            <person name="Liu Z.J."/>
        </authorList>
    </citation>
    <scope>NUCLEOTIDE SEQUENCE [LARGE SCALE GENOMIC DNA]</scope>
    <source>
        <strain evidence="3">Lor287</strain>
    </source>
</reference>
<dbReference type="AlphaFoldDB" id="A0AAP0BJF0"/>
<dbReference type="GO" id="GO:0000151">
    <property type="term" value="C:ubiquitin ligase complex"/>
    <property type="evidence" value="ECO:0007669"/>
    <property type="project" value="TreeGrafter"/>
</dbReference>
<keyword evidence="4" id="KW-1185">Reference proteome</keyword>
<sequence>MLLVLEAGTICSEHTFDGDCCHYVALNLRVRRLLKAFEARPPPLGPLPATLRHMFLSCPANCLAYLEHHRMESVIGWKHTNVEAIDRDEQAKRAKSSSCRR</sequence>
<keyword evidence="1" id="KW-0677">Repeat</keyword>
<dbReference type="InterPro" id="IPR044515">
    <property type="entry name" value="ABTB1"/>
</dbReference>
<name>A0AAP0BJF0_9ASPA</name>